<evidence type="ECO:0000313" key="2">
    <source>
        <dbReference type="EMBL" id="MPN64111.1"/>
    </source>
</evidence>
<proteinExistence type="predicted"/>
<keyword evidence="1" id="KW-0812">Transmembrane</keyword>
<keyword evidence="1" id="KW-0472">Membrane</keyword>
<keyword evidence="1" id="KW-1133">Transmembrane helix</keyword>
<gene>
    <name evidence="2" type="ORF">SDC9_211882</name>
</gene>
<protein>
    <submittedName>
        <fullName evidence="2">Uncharacterized protein</fullName>
    </submittedName>
</protein>
<comment type="caution">
    <text evidence="2">The sequence shown here is derived from an EMBL/GenBank/DDBJ whole genome shotgun (WGS) entry which is preliminary data.</text>
</comment>
<organism evidence="2">
    <name type="scientific">bioreactor metagenome</name>
    <dbReference type="NCBI Taxonomy" id="1076179"/>
    <lineage>
        <taxon>unclassified sequences</taxon>
        <taxon>metagenomes</taxon>
        <taxon>ecological metagenomes</taxon>
    </lineage>
</organism>
<dbReference type="AlphaFoldDB" id="A0A645JKK0"/>
<feature type="transmembrane region" description="Helical" evidence="1">
    <location>
        <begin position="38"/>
        <end position="56"/>
    </location>
</feature>
<evidence type="ECO:0000256" key="1">
    <source>
        <dbReference type="SAM" id="Phobius"/>
    </source>
</evidence>
<reference evidence="2" key="1">
    <citation type="submission" date="2019-08" db="EMBL/GenBank/DDBJ databases">
        <authorList>
            <person name="Kucharzyk K."/>
            <person name="Murdoch R.W."/>
            <person name="Higgins S."/>
            <person name="Loffler F."/>
        </authorList>
    </citation>
    <scope>NUCLEOTIDE SEQUENCE</scope>
</reference>
<accession>A0A645JKK0</accession>
<name>A0A645JKK0_9ZZZZ</name>
<sequence>MVRNPIAVALCAVLAGLGVVLTLFTVLDLASGVQSTALFLGLVAWPVTAITGGYLARTLNRDRTEPN</sequence>
<dbReference type="EMBL" id="VSSQ01144541">
    <property type="protein sequence ID" value="MPN64111.1"/>
    <property type="molecule type" value="Genomic_DNA"/>
</dbReference>